<name>A0ABU0DXC7_9FIRM</name>
<feature type="transmembrane region" description="Helical" evidence="7">
    <location>
        <begin position="12"/>
        <end position="31"/>
    </location>
</feature>
<dbReference type="GO" id="GO:0003755">
    <property type="term" value="F:peptidyl-prolyl cis-trans isomerase activity"/>
    <property type="evidence" value="ECO:0007669"/>
    <property type="project" value="UniProtKB-EC"/>
</dbReference>
<protein>
    <recommendedName>
        <fullName evidence="2">peptidylprolyl isomerase</fullName>
        <ecNumber evidence="2">5.2.1.8</ecNumber>
    </recommendedName>
</protein>
<keyword evidence="5 6" id="KW-0413">Isomerase</keyword>
<evidence type="ECO:0000313" key="9">
    <source>
        <dbReference type="EMBL" id="MDQ0359293.1"/>
    </source>
</evidence>
<keyword evidence="7" id="KW-1133">Transmembrane helix</keyword>
<accession>A0ABU0DXC7</accession>
<sequence length="341" mass="38688">MSYNIKDILKKFWFVILVGAIFVSFAIFFAWDTNKDTIGAKSSKGKDVIFTLANKNYTADAYYTDLFETMASDGTATSGVQLAYTLLERSVVDQSVKATDEMEKSAKDTFESVEASYKQAYGDEYEATITPQLQQLGYDGIDDFEQFFLDQEKSSKLVSDYIEEHKELFDEVYEEKSPRVISHILVSMSDPDNPSDTEKARMEEIDKALKDESFGKVAKQYSDDTGSAEENGSLGIQLKDGSLVEEFEDAAWKLKDGEVSGWVKTSYGYHLIKVNTTSKEKMLEDEKYKDSLSTVIQSYYPNLKKQIVWGKAEELGVKIKDEDLKTDLMKYIGVDEEKTEE</sequence>
<dbReference type="PANTHER" id="PTHR47245">
    <property type="entry name" value="PEPTIDYLPROLYL ISOMERASE"/>
    <property type="match status" value="1"/>
</dbReference>
<evidence type="ECO:0000313" key="10">
    <source>
        <dbReference type="Proteomes" id="UP001230220"/>
    </source>
</evidence>
<keyword evidence="7" id="KW-0812">Transmembrane</keyword>
<dbReference type="Proteomes" id="UP001230220">
    <property type="component" value="Unassembled WGS sequence"/>
</dbReference>
<dbReference type="EMBL" id="JAUSUR010000001">
    <property type="protein sequence ID" value="MDQ0359293.1"/>
    <property type="molecule type" value="Genomic_DNA"/>
</dbReference>
<dbReference type="SUPFAM" id="SSF54534">
    <property type="entry name" value="FKBP-like"/>
    <property type="match status" value="1"/>
</dbReference>
<evidence type="ECO:0000256" key="6">
    <source>
        <dbReference type="PROSITE-ProRule" id="PRU00278"/>
    </source>
</evidence>
<dbReference type="InterPro" id="IPR046357">
    <property type="entry name" value="PPIase_dom_sf"/>
</dbReference>
<evidence type="ECO:0000259" key="8">
    <source>
        <dbReference type="PROSITE" id="PS50198"/>
    </source>
</evidence>
<dbReference type="Gene3D" id="3.10.50.40">
    <property type="match status" value="1"/>
</dbReference>
<evidence type="ECO:0000256" key="1">
    <source>
        <dbReference type="ARBA" id="ARBA00000971"/>
    </source>
</evidence>
<comment type="caution">
    <text evidence="9">The sequence shown here is derived from an EMBL/GenBank/DDBJ whole genome shotgun (WGS) entry which is preliminary data.</text>
</comment>
<feature type="domain" description="PpiC" evidence="8">
    <location>
        <begin position="176"/>
        <end position="276"/>
    </location>
</feature>
<reference evidence="9 10" key="1">
    <citation type="submission" date="2023-07" db="EMBL/GenBank/DDBJ databases">
        <title>Genomic Encyclopedia of Type Strains, Phase IV (KMG-IV): sequencing the most valuable type-strain genomes for metagenomic binning, comparative biology and taxonomic classification.</title>
        <authorList>
            <person name="Goeker M."/>
        </authorList>
    </citation>
    <scope>NUCLEOTIDE SEQUENCE [LARGE SCALE GENOMIC DNA]</scope>
    <source>
        <strain evidence="9 10">DSM 16784</strain>
    </source>
</reference>
<dbReference type="PROSITE" id="PS50198">
    <property type="entry name" value="PPIC_PPIASE_2"/>
    <property type="match status" value="1"/>
</dbReference>
<dbReference type="InterPro" id="IPR050245">
    <property type="entry name" value="PrsA_foldase"/>
</dbReference>
<dbReference type="Pfam" id="PF00639">
    <property type="entry name" value="Rotamase"/>
    <property type="match status" value="1"/>
</dbReference>
<dbReference type="RefSeq" id="WP_307404291.1">
    <property type="nucleotide sequence ID" value="NZ_JAUSUR010000001.1"/>
</dbReference>
<gene>
    <name evidence="9" type="ORF">J2S15_000024</name>
</gene>
<dbReference type="InterPro" id="IPR000297">
    <property type="entry name" value="PPIase_PpiC"/>
</dbReference>
<organism evidence="9 10">
    <name type="scientific">Breznakia pachnodae</name>
    <dbReference type="NCBI Taxonomy" id="265178"/>
    <lineage>
        <taxon>Bacteria</taxon>
        <taxon>Bacillati</taxon>
        <taxon>Bacillota</taxon>
        <taxon>Erysipelotrichia</taxon>
        <taxon>Erysipelotrichales</taxon>
        <taxon>Erysipelotrichaceae</taxon>
        <taxon>Breznakia</taxon>
    </lineage>
</organism>
<evidence type="ECO:0000256" key="4">
    <source>
        <dbReference type="ARBA" id="ARBA00023110"/>
    </source>
</evidence>
<dbReference type="PANTHER" id="PTHR47245:SF1">
    <property type="entry name" value="FOLDASE PROTEIN PRSA"/>
    <property type="match status" value="1"/>
</dbReference>
<keyword evidence="7" id="KW-0472">Membrane</keyword>
<keyword evidence="4 6" id="KW-0697">Rotamase</keyword>
<dbReference type="EC" id="5.2.1.8" evidence="2"/>
<proteinExistence type="predicted"/>
<evidence type="ECO:0000256" key="2">
    <source>
        <dbReference type="ARBA" id="ARBA00013194"/>
    </source>
</evidence>
<keyword evidence="10" id="KW-1185">Reference proteome</keyword>
<evidence type="ECO:0000256" key="5">
    <source>
        <dbReference type="ARBA" id="ARBA00023235"/>
    </source>
</evidence>
<comment type="catalytic activity">
    <reaction evidence="1">
        <text>[protein]-peptidylproline (omega=180) = [protein]-peptidylproline (omega=0)</text>
        <dbReference type="Rhea" id="RHEA:16237"/>
        <dbReference type="Rhea" id="RHEA-COMP:10747"/>
        <dbReference type="Rhea" id="RHEA-COMP:10748"/>
        <dbReference type="ChEBI" id="CHEBI:83833"/>
        <dbReference type="ChEBI" id="CHEBI:83834"/>
        <dbReference type="EC" id="5.2.1.8"/>
    </reaction>
</comment>
<evidence type="ECO:0000256" key="3">
    <source>
        <dbReference type="ARBA" id="ARBA00022729"/>
    </source>
</evidence>
<keyword evidence="3" id="KW-0732">Signal</keyword>
<evidence type="ECO:0000256" key="7">
    <source>
        <dbReference type="SAM" id="Phobius"/>
    </source>
</evidence>